<evidence type="ECO:0000256" key="6">
    <source>
        <dbReference type="SAM" id="MobiDB-lite"/>
    </source>
</evidence>
<dbReference type="GeneID" id="25263173"/>
<gene>
    <name evidence="8" type="ORF">K437DRAFT_245475</name>
</gene>
<dbReference type="PROSITE" id="PS00678">
    <property type="entry name" value="WD_REPEATS_1"/>
    <property type="match status" value="3"/>
</dbReference>
<feature type="region of interest" description="Disordered" evidence="6">
    <location>
        <begin position="533"/>
        <end position="555"/>
    </location>
</feature>
<dbReference type="GO" id="GO:0034511">
    <property type="term" value="F:U3 snoRNA binding"/>
    <property type="evidence" value="ECO:0007669"/>
    <property type="project" value="TreeGrafter"/>
</dbReference>
<dbReference type="FunCoup" id="A0A066WBN2">
    <property type="interactions" value="560"/>
</dbReference>
<dbReference type="CDD" id="cd00200">
    <property type="entry name" value="WD40"/>
    <property type="match status" value="1"/>
</dbReference>
<evidence type="ECO:0000256" key="5">
    <source>
        <dbReference type="PROSITE-ProRule" id="PRU00221"/>
    </source>
</evidence>
<evidence type="ECO:0000256" key="2">
    <source>
        <dbReference type="ARBA" id="ARBA00022574"/>
    </source>
</evidence>
<dbReference type="InterPro" id="IPR019775">
    <property type="entry name" value="WD40_repeat_CS"/>
</dbReference>
<evidence type="ECO:0000313" key="9">
    <source>
        <dbReference type="Proteomes" id="UP000027361"/>
    </source>
</evidence>
<dbReference type="PROSITE" id="PS50294">
    <property type="entry name" value="WD_REPEATS_REGION"/>
    <property type="match status" value="5"/>
</dbReference>
<reference evidence="8 9" key="1">
    <citation type="submission" date="2014-05" db="EMBL/GenBank/DDBJ databases">
        <title>Draft genome sequence of a rare smut relative, Tilletiaria anomala UBC 951.</title>
        <authorList>
            <consortium name="DOE Joint Genome Institute"/>
            <person name="Toome M."/>
            <person name="Kuo A."/>
            <person name="Henrissat B."/>
            <person name="Lipzen A."/>
            <person name="Tritt A."/>
            <person name="Yoshinaga Y."/>
            <person name="Zane M."/>
            <person name="Barry K."/>
            <person name="Grigoriev I.V."/>
            <person name="Spatafora J.W."/>
            <person name="Aimea M.C."/>
        </authorList>
    </citation>
    <scope>NUCLEOTIDE SEQUENCE [LARGE SCALE GENOMIC DNA]</scope>
    <source>
        <strain evidence="8 9">UBC 951</strain>
    </source>
</reference>
<dbReference type="OrthoDB" id="5414888at2759"/>
<dbReference type="OMA" id="TIDAHDD"/>
<evidence type="ECO:0000313" key="8">
    <source>
        <dbReference type="EMBL" id="KDN48499.1"/>
    </source>
</evidence>
<evidence type="ECO:0000259" key="7">
    <source>
        <dbReference type="Pfam" id="PF08625"/>
    </source>
</evidence>
<keyword evidence="3" id="KW-0677">Repeat</keyword>
<dbReference type="SUPFAM" id="SSF75011">
    <property type="entry name" value="3-carboxy-cis,cis-mucoante lactonizing enzyme"/>
    <property type="match status" value="1"/>
</dbReference>
<keyword evidence="9" id="KW-1185">Reference proteome</keyword>
<name>A0A066WBN2_TILAU</name>
<comment type="subcellular location">
    <subcellularLocation>
        <location evidence="1">Nucleus</location>
        <location evidence="1">Nucleolus</location>
    </subcellularLocation>
</comment>
<dbReference type="GO" id="GO:0000472">
    <property type="term" value="P:endonucleolytic cleavage to generate mature 5'-end of SSU-rRNA from (SSU-rRNA, 5.8S rRNA, LSU-rRNA)"/>
    <property type="evidence" value="ECO:0007669"/>
    <property type="project" value="TreeGrafter"/>
</dbReference>
<feature type="repeat" description="WD" evidence="5">
    <location>
        <begin position="858"/>
        <end position="899"/>
    </location>
</feature>
<protein>
    <submittedName>
        <fullName evidence="8">WD40 repeat-like protein</fullName>
    </submittedName>
</protein>
<dbReference type="GO" id="GO:0030686">
    <property type="term" value="C:90S preribosome"/>
    <property type="evidence" value="ECO:0007669"/>
    <property type="project" value="TreeGrafter"/>
</dbReference>
<dbReference type="Proteomes" id="UP000027361">
    <property type="component" value="Unassembled WGS sequence"/>
</dbReference>
<dbReference type="InterPro" id="IPR036322">
    <property type="entry name" value="WD40_repeat_dom_sf"/>
</dbReference>
<dbReference type="AlphaFoldDB" id="A0A066WBN2"/>
<dbReference type="PRINTS" id="PR00320">
    <property type="entry name" value="GPROTEINBRPT"/>
</dbReference>
<keyword evidence="2 5" id="KW-0853">WD repeat</keyword>
<dbReference type="InterPro" id="IPR001680">
    <property type="entry name" value="WD40_rpt"/>
</dbReference>
<dbReference type="GO" id="GO:0000480">
    <property type="term" value="P:endonucleolytic cleavage in 5'-ETS of tricistronic rRNA transcript (SSU-rRNA, 5.8S rRNA, LSU-rRNA)"/>
    <property type="evidence" value="ECO:0007669"/>
    <property type="project" value="TreeGrafter"/>
</dbReference>
<dbReference type="Pfam" id="PF08625">
    <property type="entry name" value="Utp13"/>
    <property type="match status" value="1"/>
</dbReference>
<dbReference type="SUPFAM" id="SSF50978">
    <property type="entry name" value="WD40 repeat-like"/>
    <property type="match status" value="2"/>
</dbReference>
<feature type="repeat" description="WD" evidence="5">
    <location>
        <begin position="942"/>
        <end position="974"/>
    </location>
</feature>
<feature type="compositionally biased region" description="Acidic residues" evidence="6">
    <location>
        <begin position="1255"/>
        <end position="1265"/>
    </location>
</feature>
<evidence type="ECO:0000256" key="4">
    <source>
        <dbReference type="ARBA" id="ARBA00023242"/>
    </source>
</evidence>
<accession>A0A066WBN2</accession>
<dbReference type="PROSITE" id="PS50082">
    <property type="entry name" value="WD_REPEATS_2"/>
    <property type="match status" value="8"/>
</dbReference>
<feature type="region of interest" description="Disordered" evidence="6">
    <location>
        <begin position="1233"/>
        <end position="1265"/>
    </location>
</feature>
<dbReference type="PANTHER" id="PTHR19854">
    <property type="entry name" value="TRANSDUCIN BETA-LIKE 3"/>
    <property type="match status" value="1"/>
</dbReference>
<dbReference type="HOGENOM" id="CLU_009276_0_0_1"/>
<dbReference type="GO" id="GO:0032040">
    <property type="term" value="C:small-subunit processome"/>
    <property type="evidence" value="ECO:0007669"/>
    <property type="project" value="InterPro"/>
</dbReference>
<feature type="repeat" description="WD" evidence="5">
    <location>
        <begin position="765"/>
        <end position="780"/>
    </location>
</feature>
<keyword evidence="4" id="KW-0539">Nucleus</keyword>
<organism evidence="8 9">
    <name type="scientific">Tilletiaria anomala (strain ATCC 24038 / CBS 436.72 / UBC 951)</name>
    <dbReference type="NCBI Taxonomy" id="1037660"/>
    <lineage>
        <taxon>Eukaryota</taxon>
        <taxon>Fungi</taxon>
        <taxon>Dikarya</taxon>
        <taxon>Basidiomycota</taxon>
        <taxon>Ustilaginomycotina</taxon>
        <taxon>Exobasidiomycetes</taxon>
        <taxon>Georgefischeriales</taxon>
        <taxon>Tilletiariaceae</taxon>
        <taxon>Tilletiaria</taxon>
    </lineage>
</organism>
<dbReference type="RefSeq" id="XP_013244155.1">
    <property type="nucleotide sequence ID" value="XM_013388701.1"/>
</dbReference>
<dbReference type="InterPro" id="IPR020472">
    <property type="entry name" value="WD40_PAC1"/>
</dbReference>
<evidence type="ECO:0000256" key="1">
    <source>
        <dbReference type="ARBA" id="ARBA00004604"/>
    </source>
</evidence>
<comment type="caution">
    <text evidence="8">The sequence shown here is derived from an EMBL/GenBank/DDBJ whole genome shotgun (WGS) entry which is preliminary data.</text>
</comment>
<dbReference type="InterPro" id="IPR013934">
    <property type="entry name" value="Utp13_C"/>
</dbReference>
<proteinExistence type="predicted"/>
<dbReference type="Pfam" id="PF00400">
    <property type="entry name" value="WD40"/>
    <property type="match status" value="9"/>
</dbReference>
<dbReference type="EMBL" id="JMSN01000024">
    <property type="protein sequence ID" value="KDN48499.1"/>
    <property type="molecule type" value="Genomic_DNA"/>
</dbReference>
<feature type="repeat" description="WD" evidence="5">
    <location>
        <begin position="383"/>
        <end position="424"/>
    </location>
</feature>
<feature type="repeat" description="WD" evidence="5">
    <location>
        <begin position="681"/>
        <end position="712"/>
    </location>
</feature>
<feature type="repeat" description="WD" evidence="5">
    <location>
        <begin position="276"/>
        <end position="300"/>
    </location>
</feature>
<sequence>MADAVVLSPEQIAALLAQQAGRSGGASSSSSAPGPSSAGHLTQQQTSALVPDTFRKPPRFKSDLRLTQSFEPFYAGGSGTGNCTAILPVPLPASSSSSPSSTSTEERLLLLTTLDDLILVTDSFTGQVIARINHHGIPTQADPLGQPVEGDGDELAALTLSNVRWSPVSDVSGSTEDQGTAEIPSLRVQQTSATMVSATRALFLRFYSVTVTVAVPTAAHEGGNSQPVIRVEARLQRSITRAHEAAIVVLSASSSLSAALRRRAPTSGSNGEQHLQMLATGSSDGTVKVWDVAGGYCTHVLKGHGGVVSALAWDVFLPASGVSDAGKGKQKGEAGRGQRRINLFTGSVDGRVRWWNLLATASESSSTPGTSKGGIQQKPRQTLGTHVSVVRGLSVSADGRCLVTGARDRTMGIWRLQAAGAKRRESVPKDSTKLKKSKAAEDEEMEWKLVEAVNASESVECLGFLPSGSKLPARALQAVTQDLDVAMDGDVEGGNYHDTRSGKQQELFYSAGSSGKLRIWDFSRSQIIAVQPEDVGASPNAKLGGDDDEDEETRGVQEVHLTWSSGEESSGQPAGTQFVVVHADQTFAFRSCPFTFGDKAKLLAPLSLTKQMVGFNDQVTDVVLLSSAIKPEANGINKAPEVDTHLAIATNSHAVHVYTMPPAASSSDADAANCAHSVSLLRGHTNNVLCLDRSCDAGLIASGSKDRTCRLWAPLPRAYASVEVGWKCVGVAQGHAESVGAVALARRPAAPAEGHTGSPLSASPFLVTASSDRTVKVWDLTPLATSALENAEPARLRSLTTLKIHDKDINSVDVAPNNALLISGSQDRTAKVFTLTYSAPSKANGGAASASLKLLSTCKGHKRGVWCVRFSPVDKAFATASGDKTIKLWSLQDFTCVRTFEGHTNSVLRVDFIVAGMQLLSTASDGLVKLWNVKDEICAWTGDAHEEQVWSLAVTKDDKRVITVGADSMIRIWEDRTLEEQVEKQKKTSEEVQQEQQFSNFLVAKDYRNAIHLALNMNHPRRLLHLFSTVVSQRPGGDAAAAAGALLDSALTGSGAHMLSADAILRNAGVLPALNGSSNGHADANKAQEDAERLKDRQSITGLYSVDRIIATLPPLQLVQLLHHVRDWNTSTRTSDIAQSILHAILRFHTMENIIDAFESVQGKGLGGTTQSGKAGVNMSRDKFSKMVDASTMFESLLLYTERHYSRADRLLMEAAMLDFTLSSMTAVIGEEDEEVSTNEEMQTLQNGKAVSDASESDEDSDMDD</sequence>
<feature type="compositionally biased region" description="Polar residues" evidence="6">
    <location>
        <begin position="1239"/>
        <end position="1249"/>
    </location>
</feature>
<evidence type="ECO:0000256" key="3">
    <source>
        <dbReference type="ARBA" id="ARBA00022737"/>
    </source>
</evidence>
<dbReference type="InterPro" id="IPR015943">
    <property type="entry name" value="WD40/YVTN_repeat-like_dom_sf"/>
</dbReference>
<feature type="region of interest" description="Disordered" evidence="6">
    <location>
        <begin position="18"/>
        <end position="60"/>
    </location>
</feature>
<feature type="domain" description="U3 small nucleolar RNA-associated protein 13 C-terminal" evidence="7">
    <location>
        <begin position="995"/>
        <end position="1225"/>
    </location>
</feature>
<feature type="repeat" description="WD" evidence="5">
    <location>
        <begin position="802"/>
        <end position="843"/>
    </location>
</feature>
<feature type="compositionally biased region" description="Low complexity" evidence="6">
    <location>
        <begin position="18"/>
        <end position="39"/>
    </location>
</feature>
<dbReference type="InParanoid" id="A0A066WBN2"/>
<dbReference type="Gene3D" id="2.130.10.10">
    <property type="entry name" value="YVTN repeat-like/Quinoprotein amine dehydrogenase"/>
    <property type="match status" value="3"/>
</dbReference>
<dbReference type="STRING" id="1037660.A0A066WBN2"/>
<dbReference type="SMART" id="SM00320">
    <property type="entry name" value="WD40"/>
    <property type="match status" value="11"/>
</dbReference>
<feature type="repeat" description="WD" evidence="5">
    <location>
        <begin position="900"/>
        <end position="934"/>
    </location>
</feature>
<dbReference type="PANTHER" id="PTHR19854:SF15">
    <property type="entry name" value="TRANSDUCIN BETA-LIKE PROTEIN 3"/>
    <property type="match status" value="1"/>
</dbReference>